<organism evidence="1 2">
    <name type="scientific">Caballeronia sordidicola</name>
    <name type="common">Burkholderia sordidicola</name>
    <dbReference type="NCBI Taxonomy" id="196367"/>
    <lineage>
        <taxon>Bacteria</taxon>
        <taxon>Pseudomonadati</taxon>
        <taxon>Pseudomonadota</taxon>
        <taxon>Betaproteobacteria</taxon>
        <taxon>Burkholderiales</taxon>
        <taxon>Burkholderiaceae</taxon>
        <taxon>Caballeronia</taxon>
    </lineage>
</organism>
<evidence type="ECO:0000313" key="2">
    <source>
        <dbReference type="Proteomes" id="UP000214720"/>
    </source>
</evidence>
<gene>
    <name evidence="1" type="ORF">BSU04_01020</name>
</gene>
<dbReference type="AlphaFoldDB" id="A0A226XAM7"/>
<reference evidence="2" key="1">
    <citation type="submission" date="2017-01" db="EMBL/GenBank/DDBJ databases">
        <title>Genome Analysis of Deinococcus marmoris KOPRI26562.</title>
        <authorList>
            <person name="Kim J.H."/>
            <person name="Oh H.-M."/>
        </authorList>
    </citation>
    <scope>NUCLEOTIDE SEQUENCE [LARGE SCALE GENOMIC DNA]</scope>
    <source>
        <strain evidence="2">PAMC 26633</strain>
    </source>
</reference>
<comment type="caution">
    <text evidence="1">The sequence shown here is derived from an EMBL/GenBank/DDBJ whole genome shotgun (WGS) entry which is preliminary data.</text>
</comment>
<dbReference type="EMBL" id="MTHB01000012">
    <property type="protein sequence ID" value="OXC80555.1"/>
    <property type="molecule type" value="Genomic_DNA"/>
</dbReference>
<sequence length="63" mass="7459">MFGLIRRYWQTINRPSTASALSRHGREDVYRLAQGYCRRIAGHELPDMTQAMRDQQLREARSH</sequence>
<accession>A0A226XAM7</accession>
<evidence type="ECO:0000313" key="1">
    <source>
        <dbReference type="EMBL" id="OXC80555.1"/>
    </source>
</evidence>
<dbReference type="Proteomes" id="UP000214720">
    <property type="component" value="Unassembled WGS sequence"/>
</dbReference>
<name>A0A226XAM7_CABSO</name>
<protein>
    <submittedName>
        <fullName evidence="1">Uncharacterized protein</fullName>
    </submittedName>
</protein>
<proteinExistence type="predicted"/>